<reference evidence="1 2" key="1">
    <citation type="submission" date="2023-07" db="EMBL/GenBank/DDBJ databases">
        <title>Functional and genomic diversity of the sorghum phyllosphere microbiome.</title>
        <authorList>
            <person name="Shade A."/>
        </authorList>
    </citation>
    <scope>NUCLEOTIDE SEQUENCE [LARGE SCALE GENOMIC DNA]</scope>
    <source>
        <strain evidence="1 2">SORGH_AS_1126</strain>
    </source>
</reference>
<comment type="caution">
    <text evidence="1">The sequence shown here is derived from an EMBL/GenBank/DDBJ whole genome shotgun (WGS) entry which is preliminary data.</text>
</comment>
<dbReference type="EMBL" id="JAUTBL010000001">
    <property type="protein sequence ID" value="MDQ1184327.1"/>
    <property type="molecule type" value="Genomic_DNA"/>
</dbReference>
<accession>A0ABU0UHB4</accession>
<evidence type="ECO:0000313" key="2">
    <source>
        <dbReference type="Proteomes" id="UP001224781"/>
    </source>
</evidence>
<protein>
    <submittedName>
        <fullName evidence="1">Uncharacterized protein</fullName>
    </submittedName>
</protein>
<gene>
    <name evidence="1" type="ORF">QE408_001449</name>
</gene>
<proteinExistence type="predicted"/>
<sequence>MAVSLFLNISFTEEGTKPLRDAKIDWVMLTLSQHWQTRPLTPR</sequence>
<organism evidence="1 2">
    <name type="scientific">Agrobacterium larrymoorei</name>
    <dbReference type="NCBI Taxonomy" id="160699"/>
    <lineage>
        <taxon>Bacteria</taxon>
        <taxon>Pseudomonadati</taxon>
        <taxon>Pseudomonadota</taxon>
        <taxon>Alphaproteobacteria</taxon>
        <taxon>Hyphomicrobiales</taxon>
        <taxon>Rhizobiaceae</taxon>
        <taxon>Rhizobium/Agrobacterium group</taxon>
        <taxon>Agrobacterium</taxon>
    </lineage>
</organism>
<dbReference type="Proteomes" id="UP001224781">
    <property type="component" value="Unassembled WGS sequence"/>
</dbReference>
<evidence type="ECO:0000313" key="1">
    <source>
        <dbReference type="EMBL" id="MDQ1184327.1"/>
    </source>
</evidence>
<name>A0ABU0UHB4_9HYPH</name>
<keyword evidence="2" id="KW-1185">Reference proteome</keyword>